<accession>A0A1T4XPE9</accession>
<dbReference type="PANTHER" id="PTHR42994">
    <property type="entry name" value="PEPTIDASE T"/>
    <property type="match status" value="1"/>
</dbReference>
<comment type="cofactor">
    <cofactor evidence="1">
        <name>Zn(2+)</name>
        <dbReference type="ChEBI" id="CHEBI:29105"/>
    </cofactor>
</comment>
<dbReference type="STRING" id="1147123.SAMN05443428_11122"/>
<dbReference type="Gene3D" id="3.40.630.10">
    <property type="entry name" value="Zn peptidases"/>
    <property type="match status" value="1"/>
</dbReference>
<dbReference type="InterPro" id="IPR002933">
    <property type="entry name" value="Peptidase_M20"/>
</dbReference>
<dbReference type="AlphaFoldDB" id="A0A1T4XPE9"/>
<proteinExistence type="predicted"/>
<dbReference type="GO" id="GO:0016787">
    <property type="term" value="F:hydrolase activity"/>
    <property type="evidence" value="ECO:0007669"/>
    <property type="project" value="InterPro"/>
</dbReference>
<protein>
    <submittedName>
        <fullName evidence="2">Arginine utilization protein RocB</fullName>
    </submittedName>
</protein>
<sequence>MELKQRNMQTMLELVKVPGISGTESENLTAGKIYGILSEFEYFKTNSENLKLIEIKGDPYRRCFVSALYKSKYNTNKTIILTGHFDVVGVEEFGHLKDFAFSPVELTNRIDELELSDEAKHDLESNDYIFGRGTADMKFGLSLYIELLRDICNEDNLNGNVLFLAVPSEESNSEGMLGALPYLTELQENGLEFISLFLSECSMPKHDDTIKYIYLGSVGKIMPLFFFAGKETHVHEPFTGLNANLLASELNRLFELNSDFCDRIGDDTVPPPTCLKQMDLKELYSVQTPLYAASYYNLMTLDLNANDLIIKLKNLCEKAFINAFDIVEKRRIEYEGISGEKINKKHLKYTVLTYEELFNEVKKIYGESFNDELRLKVKKWQDEKMDNQNIAINIVKETYEKYPNKVPTIVIAFSPPYYPDKSADLSDIRVKKLHNIINEIIEIGKREYGQIIEKQNYFTGICDLSYTGIKCEEKLNIISSNLLGLGLNYNLPIESLKKLNIPAANFGGLGKDFHKYTERLNISYSFDVVPKLYKHIISKIFD</sequence>
<dbReference type="PIRSF" id="PIRSF010386">
    <property type="entry name" value="RocB"/>
    <property type="match status" value="1"/>
</dbReference>
<dbReference type="OrthoDB" id="9815360at2"/>
<organism evidence="2 3">
    <name type="scientific">Caloramator quimbayensis</name>
    <dbReference type="NCBI Taxonomy" id="1147123"/>
    <lineage>
        <taxon>Bacteria</taxon>
        <taxon>Bacillati</taxon>
        <taxon>Bacillota</taxon>
        <taxon>Clostridia</taxon>
        <taxon>Eubacteriales</taxon>
        <taxon>Clostridiaceae</taxon>
        <taxon>Caloramator</taxon>
    </lineage>
</organism>
<dbReference type="Pfam" id="PF01546">
    <property type="entry name" value="Peptidase_M20"/>
    <property type="match status" value="1"/>
</dbReference>
<dbReference type="EMBL" id="FUYH01000011">
    <property type="protein sequence ID" value="SKA91223.1"/>
    <property type="molecule type" value="Genomic_DNA"/>
</dbReference>
<evidence type="ECO:0000313" key="3">
    <source>
        <dbReference type="Proteomes" id="UP000190105"/>
    </source>
</evidence>
<dbReference type="InterPro" id="IPR012166">
    <property type="entry name" value="Uncharacterised_RocB"/>
</dbReference>
<dbReference type="PANTHER" id="PTHR42994:SF2">
    <property type="entry name" value="PEPTIDASE"/>
    <property type="match status" value="1"/>
</dbReference>
<name>A0A1T4XPE9_9CLOT</name>
<dbReference type="RefSeq" id="WP_078696671.1">
    <property type="nucleotide sequence ID" value="NZ_FUYH01000011.1"/>
</dbReference>
<evidence type="ECO:0000313" key="2">
    <source>
        <dbReference type="EMBL" id="SKA91223.1"/>
    </source>
</evidence>
<dbReference type="SUPFAM" id="SSF53187">
    <property type="entry name" value="Zn-dependent exopeptidases"/>
    <property type="match status" value="1"/>
</dbReference>
<evidence type="ECO:0000256" key="1">
    <source>
        <dbReference type="ARBA" id="ARBA00001947"/>
    </source>
</evidence>
<keyword evidence="3" id="KW-1185">Reference proteome</keyword>
<gene>
    <name evidence="2" type="ORF">SAMN05443428_11122</name>
</gene>
<reference evidence="3" key="1">
    <citation type="submission" date="2017-02" db="EMBL/GenBank/DDBJ databases">
        <authorList>
            <person name="Varghese N."/>
            <person name="Submissions S."/>
        </authorList>
    </citation>
    <scope>NUCLEOTIDE SEQUENCE [LARGE SCALE GENOMIC DNA]</scope>
    <source>
        <strain evidence="3">USBA 833</strain>
    </source>
</reference>
<dbReference type="Proteomes" id="UP000190105">
    <property type="component" value="Unassembled WGS sequence"/>
</dbReference>